<evidence type="ECO:0000313" key="8">
    <source>
        <dbReference type="EMBL" id="CAL4901683.1"/>
    </source>
</evidence>
<dbReference type="GO" id="GO:0003677">
    <property type="term" value="F:DNA binding"/>
    <property type="evidence" value="ECO:0007669"/>
    <property type="project" value="UniProtKB-UniRule"/>
</dbReference>
<evidence type="ECO:0000256" key="6">
    <source>
        <dbReference type="SAM" id="Coils"/>
    </source>
</evidence>
<protein>
    <recommendedName>
        <fullName evidence="7">Homeobox domain-containing protein</fullName>
    </recommendedName>
</protein>
<organism evidence="8 9">
    <name type="scientific">Urochloa decumbens</name>
    <dbReference type="NCBI Taxonomy" id="240449"/>
    <lineage>
        <taxon>Eukaryota</taxon>
        <taxon>Viridiplantae</taxon>
        <taxon>Streptophyta</taxon>
        <taxon>Embryophyta</taxon>
        <taxon>Tracheophyta</taxon>
        <taxon>Spermatophyta</taxon>
        <taxon>Magnoliopsida</taxon>
        <taxon>Liliopsida</taxon>
        <taxon>Poales</taxon>
        <taxon>Poaceae</taxon>
        <taxon>PACMAD clade</taxon>
        <taxon>Panicoideae</taxon>
        <taxon>Panicodae</taxon>
        <taxon>Paniceae</taxon>
        <taxon>Melinidinae</taxon>
        <taxon>Urochloa</taxon>
    </lineage>
</organism>
<dbReference type="CDD" id="cd00086">
    <property type="entry name" value="homeodomain"/>
    <property type="match status" value="1"/>
</dbReference>
<dbReference type="SMART" id="SM00389">
    <property type="entry name" value="HOX"/>
    <property type="match status" value="1"/>
</dbReference>
<evidence type="ECO:0000256" key="5">
    <source>
        <dbReference type="RuleBase" id="RU000682"/>
    </source>
</evidence>
<dbReference type="AlphaFoldDB" id="A0ABC8W3B7"/>
<comment type="subcellular location">
    <subcellularLocation>
        <location evidence="1 4 5">Nucleus</location>
    </subcellularLocation>
</comment>
<gene>
    <name evidence="8" type="ORF">URODEC1_LOCUS9471</name>
</gene>
<dbReference type="PANTHER" id="PTHR45714:SF34">
    <property type="entry name" value="HOMEOBOX-LEUCINE ZIPPER PROTEIN HAT9"/>
    <property type="match status" value="1"/>
</dbReference>
<dbReference type="Pfam" id="PF00046">
    <property type="entry name" value="Homeodomain"/>
    <property type="match status" value="1"/>
</dbReference>
<keyword evidence="9" id="KW-1185">Reference proteome</keyword>
<keyword evidence="4 5" id="KW-0539">Nucleus</keyword>
<dbReference type="InterPro" id="IPR009057">
    <property type="entry name" value="Homeodomain-like_sf"/>
</dbReference>
<dbReference type="EMBL" id="OZ075121">
    <property type="protein sequence ID" value="CAL4901683.1"/>
    <property type="molecule type" value="Genomic_DNA"/>
</dbReference>
<keyword evidence="2" id="KW-0805">Transcription regulation</keyword>
<dbReference type="Gene3D" id="1.10.10.60">
    <property type="entry name" value="Homeodomain-like"/>
    <property type="match status" value="1"/>
</dbReference>
<evidence type="ECO:0000256" key="2">
    <source>
        <dbReference type="ARBA" id="ARBA00023015"/>
    </source>
</evidence>
<dbReference type="PANTHER" id="PTHR45714">
    <property type="entry name" value="HOMEOBOX-LEUCINE ZIPPER PROTEIN HAT14"/>
    <property type="match status" value="1"/>
</dbReference>
<accession>A0ABC8W3B7</accession>
<keyword evidence="4 5" id="KW-0371">Homeobox</keyword>
<evidence type="ECO:0000313" key="9">
    <source>
        <dbReference type="Proteomes" id="UP001497457"/>
    </source>
</evidence>
<feature type="domain" description="Homeobox" evidence="7">
    <location>
        <begin position="79"/>
        <end position="139"/>
    </location>
</feature>
<dbReference type="InterPro" id="IPR050762">
    <property type="entry name" value="HD-ZIP_Homeobox_LZ_Class_II"/>
</dbReference>
<keyword evidence="3" id="KW-0804">Transcription</keyword>
<reference evidence="8" key="1">
    <citation type="submission" date="2024-10" db="EMBL/GenBank/DDBJ databases">
        <authorList>
            <person name="Ryan C."/>
        </authorList>
    </citation>
    <scope>NUCLEOTIDE SEQUENCE [LARGE SCALE GENOMIC DNA]</scope>
</reference>
<dbReference type="GO" id="GO:0005634">
    <property type="term" value="C:nucleus"/>
    <property type="evidence" value="ECO:0007669"/>
    <property type="project" value="UniProtKB-SubCell"/>
</dbReference>
<sequence length="237" mass="25904">MEFSKGLELTIVAAPAGIDLNSSLFGSNGGNGSSDENAAELAILDTSNHPAAPHSGQKLDALTMSGMDVEGSAAGGGSFVKQRQYRKLSKEQNKELEATFEQQKFIDKRTKEALAERLKITRNQVDVWFMNRRSRLRKQQTEEIHVQLKQQVEELTRKTGRLQRKMEKLKKRKRELKKKLKEALATPQAAPPQPSPSVMLLPLPAGLNDALAAALNTQQGSVLRAPPLPPSGGGCSI</sequence>
<proteinExistence type="predicted"/>
<feature type="coiled-coil region" evidence="6">
    <location>
        <begin position="138"/>
        <end position="186"/>
    </location>
</feature>
<dbReference type="InterPro" id="IPR001356">
    <property type="entry name" value="HD"/>
</dbReference>
<dbReference type="PROSITE" id="PS50071">
    <property type="entry name" value="HOMEOBOX_2"/>
    <property type="match status" value="1"/>
</dbReference>
<evidence type="ECO:0000259" key="7">
    <source>
        <dbReference type="PROSITE" id="PS50071"/>
    </source>
</evidence>
<keyword evidence="6" id="KW-0175">Coiled coil</keyword>
<dbReference type="Proteomes" id="UP001497457">
    <property type="component" value="Chromosome 11b"/>
</dbReference>
<evidence type="ECO:0000256" key="4">
    <source>
        <dbReference type="PROSITE-ProRule" id="PRU00108"/>
    </source>
</evidence>
<evidence type="ECO:0000256" key="1">
    <source>
        <dbReference type="ARBA" id="ARBA00004123"/>
    </source>
</evidence>
<keyword evidence="4 5" id="KW-0238">DNA-binding</keyword>
<dbReference type="SUPFAM" id="SSF46689">
    <property type="entry name" value="Homeodomain-like"/>
    <property type="match status" value="1"/>
</dbReference>
<feature type="DNA-binding region" description="Homeobox" evidence="4">
    <location>
        <begin position="81"/>
        <end position="140"/>
    </location>
</feature>
<name>A0ABC8W3B7_9POAL</name>
<evidence type="ECO:0000256" key="3">
    <source>
        <dbReference type="ARBA" id="ARBA00023163"/>
    </source>
</evidence>